<dbReference type="Gene3D" id="3.30.70.330">
    <property type="match status" value="1"/>
</dbReference>
<dbReference type="PROSITE" id="PS50102">
    <property type="entry name" value="RRM"/>
    <property type="match status" value="1"/>
</dbReference>
<dbReference type="Proteomes" id="UP000233551">
    <property type="component" value="Unassembled WGS sequence"/>
</dbReference>
<dbReference type="Pfam" id="PF00076">
    <property type="entry name" value="RRM_1"/>
    <property type="match status" value="1"/>
</dbReference>
<dbReference type="AlphaFoldDB" id="A0A2I0HXQ5"/>
<dbReference type="InterPro" id="IPR000504">
    <property type="entry name" value="RRM_dom"/>
</dbReference>
<dbReference type="STRING" id="22663.A0A2I0HXQ5"/>
<dbReference type="SMART" id="SM00360">
    <property type="entry name" value="RRM"/>
    <property type="match status" value="1"/>
</dbReference>
<keyword evidence="2" id="KW-1185">Reference proteome</keyword>
<name>A0A2I0HXQ5_PUNGR</name>
<sequence>MLMSSKRPAQPSRHDSGDRGAPPSNCLWVGNLPKKLTDAELTDLFRRFEPLEATSRGNRGFRFVYFNRIEDAIAAKDALQGATVKERPIKIEFSQTAVRCAHPEKRDPVQQNPPYAVMTDTQEASPLWSRVESQDDNLGSRYSSDFELTSRQSESNAGGQVLHDPPQAVMAYTLEGSLLMFPVEPRHSNISRYYHRHTNLIPRCEVDRYLSNLDGMIEFFLQHTTTSAETYRQVVSERDQAIRDRDQAIQDRDQARRELGEVREHWKKPRVYLLK</sequence>
<accession>A0A2I0HXQ5</accession>
<proteinExistence type="predicted"/>
<dbReference type="InterPro" id="IPR012677">
    <property type="entry name" value="Nucleotide-bd_a/b_plait_sf"/>
</dbReference>
<evidence type="ECO:0000313" key="1">
    <source>
        <dbReference type="EMBL" id="PKI36300.1"/>
    </source>
</evidence>
<organism evidence="1 2">
    <name type="scientific">Punica granatum</name>
    <name type="common">Pomegranate</name>
    <dbReference type="NCBI Taxonomy" id="22663"/>
    <lineage>
        <taxon>Eukaryota</taxon>
        <taxon>Viridiplantae</taxon>
        <taxon>Streptophyta</taxon>
        <taxon>Embryophyta</taxon>
        <taxon>Tracheophyta</taxon>
        <taxon>Spermatophyta</taxon>
        <taxon>Magnoliopsida</taxon>
        <taxon>eudicotyledons</taxon>
        <taxon>Gunneridae</taxon>
        <taxon>Pentapetalae</taxon>
        <taxon>rosids</taxon>
        <taxon>malvids</taxon>
        <taxon>Myrtales</taxon>
        <taxon>Lythraceae</taxon>
        <taxon>Punica</taxon>
    </lineage>
</organism>
<gene>
    <name evidence="1" type="ORF">CRG98_043326</name>
</gene>
<dbReference type="InterPro" id="IPR035979">
    <property type="entry name" value="RBD_domain_sf"/>
</dbReference>
<dbReference type="SUPFAM" id="SSF54928">
    <property type="entry name" value="RNA-binding domain, RBD"/>
    <property type="match status" value="1"/>
</dbReference>
<dbReference type="OrthoDB" id="439808at2759"/>
<protein>
    <submittedName>
        <fullName evidence="1">Uncharacterized protein</fullName>
    </submittedName>
</protein>
<dbReference type="PANTHER" id="PTHR23189">
    <property type="entry name" value="RNA RECOGNITION MOTIF-CONTAINING"/>
    <property type="match status" value="1"/>
</dbReference>
<evidence type="ECO:0000313" key="2">
    <source>
        <dbReference type="Proteomes" id="UP000233551"/>
    </source>
</evidence>
<reference evidence="1 2" key="1">
    <citation type="submission" date="2017-11" db="EMBL/GenBank/DDBJ databases">
        <title>De-novo sequencing of pomegranate (Punica granatum L.) genome.</title>
        <authorList>
            <person name="Akparov Z."/>
            <person name="Amiraslanov A."/>
            <person name="Hajiyeva S."/>
            <person name="Abbasov M."/>
            <person name="Kaur K."/>
            <person name="Hamwieh A."/>
            <person name="Solovyev V."/>
            <person name="Salamov A."/>
            <person name="Braich B."/>
            <person name="Kosarev P."/>
            <person name="Mahmoud A."/>
            <person name="Hajiyev E."/>
            <person name="Babayeva S."/>
            <person name="Izzatullayeva V."/>
            <person name="Mammadov A."/>
            <person name="Mammadov A."/>
            <person name="Sharifova S."/>
            <person name="Ojaghi J."/>
            <person name="Eynullazada K."/>
            <person name="Bayramov B."/>
            <person name="Abdulazimova A."/>
            <person name="Shahmuradov I."/>
        </authorList>
    </citation>
    <scope>NUCLEOTIDE SEQUENCE [LARGE SCALE GENOMIC DNA]</scope>
    <source>
        <strain evidence="2">cv. AG2017</strain>
        <tissue evidence="1">Leaf</tissue>
    </source>
</reference>
<comment type="caution">
    <text evidence="1">The sequence shown here is derived from an EMBL/GenBank/DDBJ whole genome shotgun (WGS) entry which is preliminary data.</text>
</comment>
<dbReference type="GeneID" id="116212856"/>
<dbReference type="GO" id="GO:0003723">
    <property type="term" value="F:RNA binding"/>
    <property type="evidence" value="ECO:0007669"/>
    <property type="project" value="UniProtKB-UniRule"/>
</dbReference>
<dbReference type="EMBL" id="PGOL01004924">
    <property type="protein sequence ID" value="PKI36300.1"/>
    <property type="molecule type" value="Genomic_DNA"/>
</dbReference>